<keyword evidence="2 5" id="KW-0479">Metal-binding</keyword>
<dbReference type="InterPro" id="IPR012337">
    <property type="entry name" value="RNaseH-like_sf"/>
</dbReference>
<dbReference type="InterPro" id="IPR006941">
    <property type="entry name" value="RNase_CAF1"/>
</dbReference>
<evidence type="ECO:0000313" key="8">
    <source>
        <dbReference type="Proteomes" id="UP000789508"/>
    </source>
</evidence>
<dbReference type="GO" id="GO:0034472">
    <property type="term" value="P:snRNA 3'-end processing"/>
    <property type="evidence" value="ECO:0007669"/>
    <property type="project" value="TreeGrafter"/>
</dbReference>
<evidence type="ECO:0000256" key="3">
    <source>
        <dbReference type="ARBA" id="ARBA00022771"/>
    </source>
</evidence>
<organism evidence="7 8">
    <name type="scientific">Ambispora leptoticha</name>
    <dbReference type="NCBI Taxonomy" id="144679"/>
    <lineage>
        <taxon>Eukaryota</taxon>
        <taxon>Fungi</taxon>
        <taxon>Fungi incertae sedis</taxon>
        <taxon>Mucoromycota</taxon>
        <taxon>Glomeromycotina</taxon>
        <taxon>Glomeromycetes</taxon>
        <taxon>Archaeosporales</taxon>
        <taxon>Ambisporaceae</taxon>
        <taxon>Ambispora</taxon>
    </lineage>
</organism>
<dbReference type="InterPro" id="IPR036855">
    <property type="entry name" value="Znf_CCCH_sf"/>
</dbReference>
<evidence type="ECO:0000256" key="1">
    <source>
        <dbReference type="ARBA" id="ARBA00008372"/>
    </source>
</evidence>
<sequence length="353" mass="40760">MSMSRENSPKSLMTPVYNDITKDNIHSQLHAIKDCLSKASFLAIDTEFTGLGNRQDGLHASNLDERYENLRNSVKNHALLSLGITVFEEKSTQVASHLEQRYNVHNFNFTLFCRHEYKVTPKSLEFLLENGFDFNKQIRHGIPYYPGNDSPHAKPEDHGSIMRAIIAHIFTLNVPIVVHYGLMDLLYLYYSFYADLPEKMSSFIADLSEMFPAGIYDTKYLADYVTRENVSFLAYLFRKEQKEQKHQGIKRHVTTIVQDRLPPAKLLREKEAAAASSSDYINSTKNGKRKNSSKPYCEQYAYHGFCHEKMKCGKSHDLDLILDDHEHKNRQKRRKISIRECVKSKVSNLDSNP</sequence>
<dbReference type="SUPFAM" id="SSF53098">
    <property type="entry name" value="Ribonuclease H-like"/>
    <property type="match status" value="1"/>
</dbReference>
<dbReference type="PANTHER" id="PTHR15092:SF37">
    <property type="entry name" value="TARGET OF EGR1 PROTEIN 1"/>
    <property type="match status" value="1"/>
</dbReference>
<evidence type="ECO:0000256" key="2">
    <source>
        <dbReference type="ARBA" id="ARBA00022723"/>
    </source>
</evidence>
<comment type="similarity">
    <text evidence="1">Belongs to the CAF1 family.</text>
</comment>
<comment type="caution">
    <text evidence="7">The sequence shown here is derived from an EMBL/GenBank/DDBJ whole genome shotgun (WGS) entry which is preliminary data.</text>
</comment>
<feature type="zinc finger region" description="C3H1-type" evidence="5">
    <location>
        <begin position="291"/>
        <end position="319"/>
    </location>
</feature>
<dbReference type="OrthoDB" id="414075at2759"/>
<dbReference type="Gene3D" id="3.30.420.10">
    <property type="entry name" value="Ribonuclease H-like superfamily/Ribonuclease H"/>
    <property type="match status" value="1"/>
</dbReference>
<feature type="domain" description="C3H1-type" evidence="6">
    <location>
        <begin position="291"/>
        <end position="319"/>
    </location>
</feature>
<keyword evidence="8" id="KW-1185">Reference proteome</keyword>
<dbReference type="InterPro" id="IPR036397">
    <property type="entry name" value="RNaseH_sf"/>
</dbReference>
<dbReference type="Proteomes" id="UP000789508">
    <property type="component" value="Unassembled WGS sequence"/>
</dbReference>
<dbReference type="PANTHER" id="PTHR15092">
    <property type="entry name" value="POLY A -SPECIFIC RIBONUCLEASE/TARGET OF EGR1, MEMBER 1"/>
    <property type="match status" value="1"/>
</dbReference>
<dbReference type="Pfam" id="PF04857">
    <property type="entry name" value="CAF1"/>
    <property type="match status" value="2"/>
</dbReference>
<name>A0A9N8ZWU6_9GLOM</name>
<gene>
    <name evidence="7" type="ORF">ALEPTO_LOCUS3930</name>
</gene>
<evidence type="ECO:0000259" key="6">
    <source>
        <dbReference type="PROSITE" id="PS50103"/>
    </source>
</evidence>
<dbReference type="InterPro" id="IPR000571">
    <property type="entry name" value="Znf_CCCH"/>
</dbReference>
<proteinExistence type="inferred from homology"/>
<dbReference type="AlphaFoldDB" id="A0A9N8ZWU6"/>
<feature type="non-terminal residue" evidence="7">
    <location>
        <position position="1"/>
    </location>
</feature>
<dbReference type="EMBL" id="CAJVPS010000811">
    <property type="protein sequence ID" value="CAG8510106.1"/>
    <property type="molecule type" value="Genomic_DNA"/>
</dbReference>
<evidence type="ECO:0000313" key="7">
    <source>
        <dbReference type="EMBL" id="CAG8510106.1"/>
    </source>
</evidence>
<evidence type="ECO:0000256" key="5">
    <source>
        <dbReference type="PROSITE-ProRule" id="PRU00723"/>
    </source>
</evidence>
<dbReference type="GO" id="GO:0000175">
    <property type="term" value="F:3'-5'-RNA exonuclease activity"/>
    <property type="evidence" value="ECO:0007669"/>
    <property type="project" value="TreeGrafter"/>
</dbReference>
<reference evidence="7" key="1">
    <citation type="submission" date="2021-06" db="EMBL/GenBank/DDBJ databases">
        <authorList>
            <person name="Kallberg Y."/>
            <person name="Tangrot J."/>
            <person name="Rosling A."/>
        </authorList>
    </citation>
    <scope>NUCLEOTIDE SEQUENCE</scope>
    <source>
        <strain evidence="7">FL130A</strain>
    </source>
</reference>
<accession>A0A9N8ZWU6</accession>
<protein>
    <submittedName>
        <fullName evidence="7">11719_t:CDS:1</fullName>
    </submittedName>
</protein>
<dbReference type="GO" id="GO:0017069">
    <property type="term" value="F:snRNA binding"/>
    <property type="evidence" value="ECO:0007669"/>
    <property type="project" value="TreeGrafter"/>
</dbReference>
<keyword evidence="3 5" id="KW-0863">Zinc-finger</keyword>
<dbReference type="PROSITE" id="PS50103">
    <property type="entry name" value="ZF_C3H1"/>
    <property type="match status" value="1"/>
</dbReference>
<keyword evidence="4 5" id="KW-0862">Zinc</keyword>
<dbReference type="SUPFAM" id="SSF90229">
    <property type="entry name" value="CCCH zinc finger"/>
    <property type="match status" value="1"/>
</dbReference>
<dbReference type="GO" id="GO:0015030">
    <property type="term" value="C:Cajal body"/>
    <property type="evidence" value="ECO:0007669"/>
    <property type="project" value="TreeGrafter"/>
</dbReference>
<dbReference type="GO" id="GO:0008270">
    <property type="term" value="F:zinc ion binding"/>
    <property type="evidence" value="ECO:0007669"/>
    <property type="project" value="UniProtKB-KW"/>
</dbReference>
<evidence type="ECO:0000256" key="4">
    <source>
        <dbReference type="ARBA" id="ARBA00022833"/>
    </source>
</evidence>
<dbReference type="InterPro" id="IPR051181">
    <property type="entry name" value="CAF1_poly(A)_ribonucleases"/>
</dbReference>